<dbReference type="Pfam" id="PF13579">
    <property type="entry name" value="Glyco_trans_4_4"/>
    <property type="match status" value="1"/>
</dbReference>
<dbReference type="PANTHER" id="PTHR12526:SF624">
    <property type="entry name" value="BLR6297 PROTEIN"/>
    <property type="match status" value="1"/>
</dbReference>
<dbReference type="GO" id="GO:0016757">
    <property type="term" value="F:glycosyltransferase activity"/>
    <property type="evidence" value="ECO:0007669"/>
    <property type="project" value="UniProtKB-KW"/>
</dbReference>
<dbReference type="EMBL" id="FNYV01000001">
    <property type="protein sequence ID" value="SEI73748.1"/>
    <property type="molecule type" value="Genomic_DNA"/>
</dbReference>
<evidence type="ECO:0000313" key="5">
    <source>
        <dbReference type="EMBL" id="SEI73748.1"/>
    </source>
</evidence>
<evidence type="ECO:0000256" key="3">
    <source>
        <dbReference type="SAM" id="MobiDB-lite"/>
    </source>
</evidence>
<dbReference type="SUPFAM" id="SSF53756">
    <property type="entry name" value="UDP-Glycosyltransferase/glycogen phosphorylase"/>
    <property type="match status" value="1"/>
</dbReference>
<protein>
    <submittedName>
        <fullName evidence="5">Glycosyltransferase involved in cell wall bisynthesis</fullName>
    </submittedName>
</protein>
<gene>
    <name evidence="5" type="ORF">SAMN05443287_101941</name>
</gene>
<dbReference type="STRING" id="1144548.SAMN05443287_101941"/>
<proteinExistence type="predicted"/>
<keyword evidence="2 5" id="KW-0808">Transferase</keyword>
<sequence length="418" mass="45719">MTAGRPRADARAETTTSPSARRPHVAIAVVNLPAERDRRVIRECLALESAGYRVTVICPRGRERLRQLPGSRDTTIRSFAQPFAGTGLLSFAAEFAWAFLCVAWHLAVLVTRHRVVAAQVCNPPDVFWPLALAMRATGRSWIFDHHDLSPELYACKTAAPRPTVSRLLIWFERLSMRFANEVVATNESYRQIALTRGGCKPERVTIVRNGPAAGEISAPAATEPGGDKQIVYIGVINEQDHVDRAVLAAERLVGLRGRDGWEMVIAGDGECLPALRGMVDERGLGDVVRFTGWLQAPEVDALLRGATLGIQPDIFSDMTNLSTMAKTVEYLARGLPVVAVDLLETRRTAGAAGRYVATGTGDEFGKALDELLDDETQLAQMRVIAQERFTSVLAWEHQAAAYLGVWRRLVPTSPDGSS</sequence>
<dbReference type="PANTHER" id="PTHR12526">
    <property type="entry name" value="GLYCOSYLTRANSFERASE"/>
    <property type="match status" value="1"/>
</dbReference>
<reference evidence="6" key="1">
    <citation type="submission" date="2016-10" db="EMBL/GenBank/DDBJ databases">
        <authorList>
            <person name="Varghese N."/>
            <person name="Submissions S."/>
        </authorList>
    </citation>
    <scope>NUCLEOTIDE SEQUENCE [LARGE SCALE GENOMIC DNA]</scope>
    <source>
        <strain evidence="6">CGMCC 4.7038</strain>
    </source>
</reference>
<evidence type="ECO:0000256" key="1">
    <source>
        <dbReference type="ARBA" id="ARBA00022676"/>
    </source>
</evidence>
<feature type="compositionally biased region" description="Basic and acidic residues" evidence="3">
    <location>
        <begin position="1"/>
        <end position="12"/>
    </location>
</feature>
<dbReference type="Gene3D" id="3.40.50.2000">
    <property type="entry name" value="Glycogen Phosphorylase B"/>
    <property type="match status" value="2"/>
</dbReference>
<evidence type="ECO:0000313" key="6">
    <source>
        <dbReference type="Proteomes" id="UP000198707"/>
    </source>
</evidence>
<dbReference type="Proteomes" id="UP000198707">
    <property type="component" value="Unassembled WGS sequence"/>
</dbReference>
<accession>A0A1H6T0Z1</accession>
<feature type="region of interest" description="Disordered" evidence="3">
    <location>
        <begin position="1"/>
        <end position="20"/>
    </location>
</feature>
<name>A0A1H6T0Z1_9ACTN</name>
<dbReference type="InterPro" id="IPR028098">
    <property type="entry name" value="Glyco_trans_4-like_N"/>
</dbReference>
<evidence type="ECO:0000259" key="4">
    <source>
        <dbReference type="Pfam" id="PF13579"/>
    </source>
</evidence>
<keyword evidence="1" id="KW-0328">Glycosyltransferase</keyword>
<evidence type="ECO:0000256" key="2">
    <source>
        <dbReference type="ARBA" id="ARBA00022679"/>
    </source>
</evidence>
<dbReference type="AlphaFoldDB" id="A0A1H6T0Z1"/>
<dbReference type="Pfam" id="PF13692">
    <property type="entry name" value="Glyco_trans_1_4"/>
    <property type="match status" value="1"/>
</dbReference>
<dbReference type="RefSeq" id="WP_170147601.1">
    <property type="nucleotide sequence ID" value="NZ_BOPI01000024.1"/>
</dbReference>
<feature type="domain" description="Glycosyltransferase subfamily 4-like N-terminal" evidence="4">
    <location>
        <begin position="44"/>
        <end position="210"/>
    </location>
</feature>
<organism evidence="5 6">
    <name type="scientific">Micromonospora phaseoli</name>
    <dbReference type="NCBI Taxonomy" id="1144548"/>
    <lineage>
        <taxon>Bacteria</taxon>
        <taxon>Bacillati</taxon>
        <taxon>Actinomycetota</taxon>
        <taxon>Actinomycetes</taxon>
        <taxon>Micromonosporales</taxon>
        <taxon>Micromonosporaceae</taxon>
        <taxon>Micromonospora</taxon>
    </lineage>
</organism>
<keyword evidence="6" id="KW-1185">Reference proteome</keyword>